<gene>
    <name evidence="5" type="ORF">ACFFIA_07460</name>
</gene>
<comment type="caution">
    <text evidence="5">The sequence shown here is derived from an EMBL/GenBank/DDBJ whole genome shotgun (WGS) entry which is preliminary data.</text>
</comment>
<dbReference type="InterPro" id="IPR016161">
    <property type="entry name" value="Ald_DH/histidinol_DH"/>
</dbReference>
<evidence type="ECO:0000259" key="4">
    <source>
        <dbReference type="Pfam" id="PF00171"/>
    </source>
</evidence>
<evidence type="ECO:0000313" key="5">
    <source>
        <dbReference type="EMBL" id="MFC0527492.1"/>
    </source>
</evidence>
<dbReference type="SUPFAM" id="SSF53720">
    <property type="entry name" value="ALDH-like"/>
    <property type="match status" value="1"/>
</dbReference>
<dbReference type="Proteomes" id="UP001589867">
    <property type="component" value="Unassembled WGS sequence"/>
</dbReference>
<accession>A0ABV6LYX1</accession>
<feature type="domain" description="Aldehyde dehydrogenase" evidence="4">
    <location>
        <begin position="25"/>
        <end position="482"/>
    </location>
</feature>
<proteinExistence type="inferred from homology"/>
<dbReference type="InterPro" id="IPR016162">
    <property type="entry name" value="Ald_DH_N"/>
</dbReference>
<dbReference type="RefSeq" id="WP_377247502.1">
    <property type="nucleotide sequence ID" value="NZ_JBHLUH010000009.1"/>
</dbReference>
<evidence type="ECO:0000256" key="2">
    <source>
        <dbReference type="PROSITE-ProRule" id="PRU10007"/>
    </source>
</evidence>
<dbReference type="PANTHER" id="PTHR11699">
    <property type="entry name" value="ALDEHYDE DEHYDROGENASE-RELATED"/>
    <property type="match status" value="1"/>
</dbReference>
<evidence type="ECO:0000256" key="1">
    <source>
        <dbReference type="ARBA" id="ARBA00023002"/>
    </source>
</evidence>
<organism evidence="5 6">
    <name type="scientific">Phytohabitans kaempferiae</name>
    <dbReference type="NCBI Taxonomy" id="1620943"/>
    <lineage>
        <taxon>Bacteria</taxon>
        <taxon>Bacillati</taxon>
        <taxon>Actinomycetota</taxon>
        <taxon>Actinomycetes</taxon>
        <taxon>Micromonosporales</taxon>
        <taxon>Micromonosporaceae</taxon>
    </lineage>
</organism>
<keyword evidence="6" id="KW-1185">Reference proteome</keyword>
<evidence type="ECO:0000313" key="6">
    <source>
        <dbReference type="Proteomes" id="UP001589867"/>
    </source>
</evidence>
<dbReference type="Pfam" id="PF00171">
    <property type="entry name" value="Aldedh"/>
    <property type="match status" value="1"/>
</dbReference>
<reference evidence="5 6" key="1">
    <citation type="submission" date="2024-09" db="EMBL/GenBank/DDBJ databases">
        <authorList>
            <person name="Sun Q."/>
            <person name="Mori K."/>
        </authorList>
    </citation>
    <scope>NUCLEOTIDE SEQUENCE [LARGE SCALE GENOMIC DNA]</scope>
    <source>
        <strain evidence="5 6">TBRC 3947</strain>
    </source>
</reference>
<keyword evidence="1 3" id="KW-0560">Oxidoreductase</keyword>
<name>A0ABV6LYX1_9ACTN</name>
<dbReference type="InterPro" id="IPR015590">
    <property type="entry name" value="Aldehyde_DH_dom"/>
</dbReference>
<dbReference type="Gene3D" id="3.40.605.10">
    <property type="entry name" value="Aldehyde Dehydrogenase, Chain A, domain 1"/>
    <property type="match status" value="1"/>
</dbReference>
<dbReference type="EMBL" id="JBHLUH010000009">
    <property type="protein sequence ID" value="MFC0527492.1"/>
    <property type="molecule type" value="Genomic_DNA"/>
</dbReference>
<dbReference type="InterPro" id="IPR029510">
    <property type="entry name" value="Ald_DH_CS_GLU"/>
</dbReference>
<sequence>MTAHRIPEHLAVPGMLVDGKLVPASDGAELPVVDPTTEEVLGAIPDATPSDVDAAVTAAAAASPTWRDLRWAERARILREVADVVQAHADDFALLDALDGGNTRESMRADAVSAAEEIRYFAGVSPEAKGQTIPSGPDALTYTEFVPYPVVARIVPFNHPLKFAAAKSAAPLAAGCAVVLKPGENSSLSALHLGRLVRDLLPPGVFNVVTGRGDRAGAALAEHPRVPRVAFTGGVPTGQRVLSAAAPGIKHVSLELGGKNPFIVFPDADPVAAAAGAVAAMNFSRSAGQSCGSTSRAFVHRDVAEAFTGALLEKLAGLRVGDPLDPATAVGPLSFRAHYERVLGYLDAGRAEGARLRFGGGRPAHLSRGWFVEPTVFDRVDMSMRIAREEIFGPVLSILEWHDEEVMLADVNAIELGLTGNIWTRDISTAIRTARRVETGYVSVNGTGKRPLGAPFGGFKASGIGKESSLDELLSYGRHKSVTITLG</sequence>
<feature type="active site" evidence="2">
    <location>
        <position position="255"/>
    </location>
</feature>
<dbReference type="Gene3D" id="3.40.309.10">
    <property type="entry name" value="Aldehyde Dehydrogenase, Chain A, domain 2"/>
    <property type="match status" value="1"/>
</dbReference>
<dbReference type="InterPro" id="IPR016163">
    <property type="entry name" value="Ald_DH_C"/>
</dbReference>
<dbReference type="PROSITE" id="PS00687">
    <property type="entry name" value="ALDEHYDE_DEHYDR_GLU"/>
    <property type="match status" value="1"/>
</dbReference>
<comment type="similarity">
    <text evidence="3">Belongs to the aldehyde dehydrogenase family.</text>
</comment>
<evidence type="ECO:0000256" key="3">
    <source>
        <dbReference type="RuleBase" id="RU003345"/>
    </source>
</evidence>
<protein>
    <submittedName>
        <fullName evidence="5">Aldehyde dehydrogenase family protein</fullName>
    </submittedName>
</protein>